<dbReference type="InterPro" id="IPR027417">
    <property type="entry name" value="P-loop_NTPase"/>
</dbReference>
<keyword evidence="1" id="KW-0677">Repeat</keyword>
<feature type="domain" description="Roc" evidence="4">
    <location>
        <begin position="23"/>
        <end position="333"/>
    </location>
</feature>
<evidence type="ECO:0000313" key="5">
    <source>
        <dbReference type="EMBL" id="KAL3888412.1"/>
    </source>
</evidence>
<accession>A0ABD3XTK1</accession>
<protein>
    <recommendedName>
        <fullName evidence="4">Roc domain-containing protein</fullName>
    </recommendedName>
</protein>
<feature type="region of interest" description="Disordered" evidence="3">
    <location>
        <begin position="110"/>
        <end position="139"/>
    </location>
</feature>
<reference evidence="5 6" key="1">
    <citation type="submission" date="2024-11" db="EMBL/GenBank/DDBJ databases">
        <title>Chromosome-level genome assembly of the freshwater bivalve Anodonta woodiana.</title>
        <authorList>
            <person name="Chen X."/>
        </authorList>
    </citation>
    <scope>NUCLEOTIDE SEQUENCE [LARGE SCALE GENOMIC DNA]</scope>
    <source>
        <strain evidence="5">MN2024</strain>
        <tissue evidence="5">Gills</tissue>
    </source>
</reference>
<dbReference type="EMBL" id="JBJQND010000001">
    <property type="protein sequence ID" value="KAL3888412.1"/>
    <property type="molecule type" value="Genomic_DNA"/>
</dbReference>
<dbReference type="PROSITE" id="PS51424">
    <property type="entry name" value="ROC"/>
    <property type="match status" value="1"/>
</dbReference>
<keyword evidence="6" id="KW-1185">Reference proteome</keyword>
<sequence length="333" mass="38046">VPKEILGMDDRSIQLFEEALKDGKETVHSIRVMVVGHMGVGKTTLVKRLLGEEVNISERKSTEGIDVYVNCCNVSLSTHEWTRRTEDSGKDYTLQRLVKVLNENCQTGGREVDSELDVSSNQRKTTYGNTRRHVDDDYKKTEVLDRRLQQQDMDQNIASRSSQQNESSSTVVQRSLYESETNTMLESELRESVATENYKMDSLREMLTLLRKNPNKAREDIRKYAHLTILDFAGQYAFYTTHQMFLTRRAIYLLVTDASRDVSDLVEDDCFFDSEGKLSCKVHDLVQVWMNSIHSCAPPDKEILNSADSQTSSYNVHPPPVILVGTHIDQIPQ</sequence>
<gene>
    <name evidence="5" type="ORF">ACJMK2_000780</name>
</gene>
<dbReference type="SUPFAM" id="SSF52540">
    <property type="entry name" value="P-loop containing nucleoside triphosphate hydrolases"/>
    <property type="match status" value="1"/>
</dbReference>
<feature type="region of interest" description="Disordered" evidence="3">
    <location>
        <begin position="154"/>
        <end position="177"/>
    </location>
</feature>
<evidence type="ECO:0000256" key="1">
    <source>
        <dbReference type="ARBA" id="ARBA00022737"/>
    </source>
</evidence>
<feature type="non-terminal residue" evidence="5">
    <location>
        <position position="1"/>
    </location>
</feature>
<dbReference type="Pfam" id="PF08477">
    <property type="entry name" value="Roc"/>
    <property type="match status" value="1"/>
</dbReference>
<feature type="non-terminal residue" evidence="5">
    <location>
        <position position="333"/>
    </location>
</feature>
<feature type="compositionally biased region" description="Polar residues" evidence="3">
    <location>
        <begin position="117"/>
        <end position="129"/>
    </location>
</feature>
<name>A0ABD3XTK1_SINWO</name>
<feature type="compositionally biased region" description="Low complexity" evidence="3">
    <location>
        <begin position="154"/>
        <end position="169"/>
    </location>
</feature>
<dbReference type="InterPro" id="IPR020859">
    <property type="entry name" value="ROC"/>
</dbReference>
<evidence type="ECO:0000256" key="2">
    <source>
        <dbReference type="ARBA" id="ARBA00022741"/>
    </source>
</evidence>
<evidence type="ECO:0000256" key="3">
    <source>
        <dbReference type="SAM" id="MobiDB-lite"/>
    </source>
</evidence>
<organism evidence="5 6">
    <name type="scientific">Sinanodonta woodiana</name>
    <name type="common">Chinese pond mussel</name>
    <name type="synonym">Anodonta woodiana</name>
    <dbReference type="NCBI Taxonomy" id="1069815"/>
    <lineage>
        <taxon>Eukaryota</taxon>
        <taxon>Metazoa</taxon>
        <taxon>Spiralia</taxon>
        <taxon>Lophotrochozoa</taxon>
        <taxon>Mollusca</taxon>
        <taxon>Bivalvia</taxon>
        <taxon>Autobranchia</taxon>
        <taxon>Heteroconchia</taxon>
        <taxon>Palaeoheterodonta</taxon>
        <taxon>Unionida</taxon>
        <taxon>Unionoidea</taxon>
        <taxon>Unionidae</taxon>
        <taxon>Unioninae</taxon>
        <taxon>Sinanodonta</taxon>
    </lineage>
</organism>
<dbReference type="Gene3D" id="3.40.50.300">
    <property type="entry name" value="P-loop containing nucleotide triphosphate hydrolases"/>
    <property type="match status" value="2"/>
</dbReference>
<evidence type="ECO:0000313" key="6">
    <source>
        <dbReference type="Proteomes" id="UP001634394"/>
    </source>
</evidence>
<proteinExistence type="predicted"/>
<evidence type="ECO:0000259" key="4">
    <source>
        <dbReference type="PROSITE" id="PS51424"/>
    </source>
</evidence>
<comment type="caution">
    <text evidence="5">The sequence shown here is derived from an EMBL/GenBank/DDBJ whole genome shotgun (WGS) entry which is preliminary data.</text>
</comment>
<dbReference type="Proteomes" id="UP001634394">
    <property type="component" value="Unassembled WGS sequence"/>
</dbReference>
<dbReference type="GO" id="GO:0000166">
    <property type="term" value="F:nucleotide binding"/>
    <property type="evidence" value="ECO:0007669"/>
    <property type="project" value="UniProtKB-KW"/>
</dbReference>
<dbReference type="AlphaFoldDB" id="A0ABD3XTK1"/>
<keyword evidence="2" id="KW-0547">Nucleotide-binding</keyword>